<sequence length="346" mass="38603">MDLSHSTLKIEEGSFDQSTSSTIGYGSLGELKPVATSLDELSENAQQFPTIQTVLLHNQEATLVDTPLSLSVLAFRHLLLSKGILRDLSSLTGWRLQFNGVTLDDAAPLHTLSLPPGALFCTIAVHDSHEIVFDPPSFDGINAAVVPPVNNTIYFRSIERSKVSPTQPAAEVPESTFASELTQPRGPEVKEAEYDYFPILRRSGYYMVPSHFDMASKSQAEVASLEGFTVGHEGVGEICWEGVTDACYLNLDHRVVIEKDLHGVPYVQLYPPELYLRPMPPVGCELNKRAIVRLFNMYPMTLRSDQGMARYEEMLRRMVESIGGEWLGYNRENAILEFRVDHFLPV</sequence>
<keyword evidence="7" id="KW-0906">Nuclear pore complex</keyword>
<dbReference type="GO" id="GO:0006405">
    <property type="term" value="P:RNA export from nucleus"/>
    <property type="evidence" value="ECO:0007669"/>
    <property type="project" value="TreeGrafter"/>
</dbReference>
<dbReference type="GO" id="GO:0044614">
    <property type="term" value="C:nuclear pore cytoplasmic filaments"/>
    <property type="evidence" value="ECO:0007669"/>
    <property type="project" value="TreeGrafter"/>
</dbReference>
<keyword evidence="3" id="KW-0813">Transport</keyword>
<dbReference type="AlphaFoldDB" id="D8M4I1"/>
<dbReference type="SUPFAM" id="SSF82215">
    <property type="entry name" value="C-terminal autoproteolytic domain of nucleoporin nup98"/>
    <property type="match status" value="1"/>
</dbReference>
<dbReference type="PROSITE" id="PS51434">
    <property type="entry name" value="NUP_C"/>
    <property type="match status" value="1"/>
</dbReference>
<dbReference type="Gene3D" id="3.30.1610.10">
    <property type="entry name" value="Peptidase S59, nucleoporin"/>
    <property type="match status" value="1"/>
</dbReference>
<dbReference type="GO" id="GO:0003723">
    <property type="term" value="F:RNA binding"/>
    <property type="evidence" value="ECO:0007669"/>
    <property type="project" value="TreeGrafter"/>
</dbReference>
<evidence type="ECO:0000256" key="7">
    <source>
        <dbReference type="ARBA" id="ARBA00023132"/>
    </source>
</evidence>
<dbReference type="RefSeq" id="XP_012897018.1">
    <property type="nucleotide sequence ID" value="XM_013041564.1"/>
</dbReference>
<dbReference type="InterPro" id="IPR036903">
    <property type="entry name" value="Nup98_auto-Pept-S59_dom_sf"/>
</dbReference>
<keyword evidence="6" id="KW-0811">Translocation</keyword>
<gene>
    <name evidence="10" type="ORF">GSBLH_T00002934001</name>
</gene>
<dbReference type="PANTHER" id="PTHR23198:SF6">
    <property type="entry name" value="NUCLEAR PORE COMPLEX PROTEIN NUP98-NUP96"/>
    <property type="match status" value="1"/>
</dbReference>
<dbReference type="InterPro" id="IPR037665">
    <property type="entry name" value="Nucleoporin_S59-like"/>
</dbReference>
<evidence type="ECO:0000256" key="6">
    <source>
        <dbReference type="ARBA" id="ARBA00023010"/>
    </source>
</evidence>
<dbReference type="PANTHER" id="PTHR23198">
    <property type="entry name" value="NUCLEOPORIN"/>
    <property type="match status" value="1"/>
</dbReference>
<evidence type="ECO:0000256" key="1">
    <source>
        <dbReference type="ARBA" id="ARBA00004567"/>
    </source>
</evidence>
<proteinExistence type="inferred from homology"/>
<reference evidence="10" key="1">
    <citation type="submission" date="2010-02" db="EMBL/GenBank/DDBJ databases">
        <title>Sequencing and annotation of the Blastocystis hominis genome.</title>
        <authorList>
            <person name="Wincker P."/>
        </authorList>
    </citation>
    <scope>NUCLEOTIDE SEQUENCE</scope>
    <source>
        <strain evidence="10">Singapore isolate B</strain>
    </source>
</reference>
<evidence type="ECO:0000256" key="5">
    <source>
        <dbReference type="ARBA" id="ARBA00022927"/>
    </source>
</evidence>
<comment type="subcellular location">
    <subcellularLocation>
        <location evidence="1">Nucleus</location>
        <location evidence="1">Nuclear pore complex</location>
    </subcellularLocation>
</comment>
<evidence type="ECO:0000256" key="2">
    <source>
        <dbReference type="ARBA" id="ARBA00008926"/>
    </source>
</evidence>
<dbReference type="OrthoDB" id="3797628at2759"/>
<dbReference type="GO" id="GO:0051028">
    <property type="term" value="P:mRNA transport"/>
    <property type="evidence" value="ECO:0007669"/>
    <property type="project" value="UniProtKB-KW"/>
</dbReference>
<comment type="similarity">
    <text evidence="2">Belongs to the nucleoporin GLFG family.</text>
</comment>
<dbReference type="Proteomes" id="UP000008312">
    <property type="component" value="Unassembled WGS sequence"/>
</dbReference>
<accession>D8M4I1</accession>
<dbReference type="InterPro" id="IPR007230">
    <property type="entry name" value="Nup98_auto-Pept-S59_dom"/>
</dbReference>
<dbReference type="EMBL" id="FN668653">
    <property type="protein sequence ID" value="CBK22970.2"/>
    <property type="molecule type" value="Genomic_DNA"/>
</dbReference>
<keyword evidence="11" id="KW-1185">Reference proteome</keyword>
<dbReference type="GeneID" id="24920063"/>
<name>D8M4I1_BLAHO</name>
<dbReference type="GO" id="GO:0017056">
    <property type="term" value="F:structural constituent of nuclear pore"/>
    <property type="evidence" value="ECO:0007669"/>
    <property type="project" value="InterPro"/>
</dbReference>
<evidence type="ECO:0000313" key="11">
    <source>
        <dbReference type="Proteomes" id="UP000008312"/>
    </source>
</evidence>
<evidence type="ECO:0000259" key="9">
    <source>
        <dbReference type="PROSITE" id="PS51434"/>
    </source>
</evidence>
<evidence type="ECO:0000256" key="4">
    <source>
        <dbReference type="ARBA" id="ARBA00022816"/>
    </source>
</evidence>
<evidence type="ECO:0000313" key="10">
    <source>
        <dbReference type="EMBL" id="CBK22970.2"/>
    </source>
</evidence>
<evidence type="ECO:0000256" key="3">
    <source>
        <dbReference type="ARBA" id="ARBA00022448"/>
    </source>
</evidence>
<evidence type="ECO:0000256" key="8">
    <source>
        <dbReference type="ARBA" id="ARBA00023242"/>
    </source>
</evidence>
<keyword evidence="4" id="KW-0509">mRNA transport</keyword>
<protein>
    <recommendedName>
        <fullName evidence="9">Peptidase S59 domain-containing protein</fullName>
    </recommendedName>
</protein>
<dbReference type="GO" id="GO:0008139">
    <property type="term" value="F:nuclear localization sequence binding"/>
    <property type="evidence" value="ECO:0007669"/>
    <property type="project" value="TreeGrafter"/>
</dbReference>
<dbReference type="Pfam" id="PF04096">
    <property type="entry name" value="Nucleoporin2"/>
    <property type="match status" value="1"/>
</dbReference>
<feature type="domain" description="Peptidase S59" evidence="9">
    <location>
        <begin position="202"/>
        <end position="343"/>
    </location>
</feature>
<dbReference type="GO" id="GO:0006606">
    <property type="term" value="P:protein import into nucleus"/>
    <property type="evidence" value="ECO:0007669"/>
    <property type="project" value="TreeGrafter"/>
</dbReference>
<dbReference type="GO" id="GO:0000973">
    <property type="term" value="P:post-transcriptional tethering of RNA polymerase II gene DNA at nuclear periphery"/>
    <property type="evidence" value="ECO:0007669"/>
    <property type="project" value="TreeGrafter"/>
</dbReference>
<organism evidence="10">
    <name type="scientific">Blastocystis hominis</name>
    <dbReference type="NCBI Taxonomy" id="12968"/>
    <lineage>
        <taxon>Eukaryota</taxon>
        <taxon>Sar</taxon>
        <taxon>Stramenopiles</taxon>
        <taxon>Bigyra</taxon>
        <taxon>Opalozoa</taxon>
        <taxon>Opalinata</taxon>
        <taxon>Blastocystidae</taxon>
        <taxon>Blastocystis</taxon>
    </lineage>
</organism>
<keyword evidence="8" id="KW-0539">Nucleus</keyword>
<dbReference type="InParanoid" id="D8M4I1"/>
<keyword evidence="5" id="KW-0653">Protein transport</keyword>
<dbReference type="GO" id="GO:0034398">
    <property type="term" value="P:telomere tethering at nuclear periphery"/>
    <property type="evidence" value="ECO:0007669"/>
    <property type="project" value="TreeGrafter"/>
</dbReference>